<dbReference type="VEuPathDB" id="FungiDB:LELG_03369"/>
<dbReference type="PANTHER" id="PTHR28136:SF1">
    <property type="entry name" value="NUCLEUS EXPORT PROTEIN BRL1"/>
    <property type="match status" value="1"/>
</dbReference>
<feature type="transmembrane region" description="Helical" evidence="2">
    <location>
        <begin position="429"/>
        <end position="448"/>
    </location>
</feature>
<gene>
    <name evidence="4" type="ORF">LELG_03369</name>
</gene>
<dbReference type="Proteomes" id="UP000001996">
    <property type="component" value="Unassembled WGS sequence"/>
</dbReference>
<evidence type="ECO:0000256" key="1">
    <source>
        <dbReference type="SAM" id="MobiDB-lite"/>
    </source>
</evidence>
<dbReference type="HOGENOM" id="CLU_031411_0_0_1"/>
<dbReference type="PANTHER" id="PTHR28136">
    <property type="entry name" value="NUCLEUS EXPORT PROTEIN BRR6"/>
    <property type="match status" value="1"/>
</dbReference>
<feature type="compositionally biased region" description="Pro residues" evidence="1">
    <location>
        <begin position="141"/>
        <end position="150"/>
    </location>
</feature>
<keyword evidence="5" id="KW-1185">Reference proteome</keyword>
<dbReference type="InterPro" id="IPR018767">
    <property type="entry name" value="Brl1/Brr6_dom"/>
</dbReference>
<keyword evidence="2" id="KW-0812">Transmembrane</keyword>
<evidence type="ECO:0000256" key="2">
    <source>
        <dbReference type="SAM" id="Phobius"/>
    </source>
</evidence>
<feature type="region of interest" description="Disordered" evidence="1">
    <location>
        <begin position="141"/>
        <end position="176"/>
    </location>
</feature>
<dbReference type="OrthoDB" id="5961at2759"/>
<dbReference type="GeneID" id="5232641"/>
<organism evidence="4 5">
    <name type="scientific">Lodderomyces elongisporus (strain ATCC 11503 / CBS 2605 / JCM 1781 / NBRC 1676 / NRRL YB-4239)</name>
    <name type="common">Yeast</name>
    <name type="synonym">Saccharomyces elongisporus</name>
    <dbReference type="NCBI Taxonomy" id="379508"/>
    <lineage>
        <taxon>Eukaryota</taxon>
        <taxon>Fungi</taxon>
        <taxon>Dikarya</taxon>
        <taxon>Ascomycota</taxon>
        <taxon>Saccharomycotina</taxon>
        <taxon>Pichiomycetes</taxon>
        <taxon>Debaryomycetaceae</taxon>
        <taxon>Candida/Lodderomyces clade</taxon>
        <taxon>Lodderomyces</taxon>
    </lineage>
</organism>
<dbReference type="GO" id="GO:0055088">
    <property type="term" value="P:lipid homeostasis"/>
    <property type="evidence" value="ECO:0007669"/>
    <property type="project" value="InterPro"/>
</dbReference>
<accession>A5E182</accession>
<dbReference type="InterPro" id="IPR040202">
    <property type="entry name" value="Brl1/Brr6"/>
</dbReference>
<feature type="transmembrane region" description="Helical" evidence="2">
    <location>
        <begin position="454"/>
        <end position="476"/>
    </location>
</feature>
<feature type="domain" description="Brl1/Brr6" evidence="3">
    <location>
        <begin position="342"/>
        <end position="477"/>
    </location>
</feature>
<feature type="region of interest" description="Disordered" evidence="1">
    <location>
        <begin position="84"/>
        <end position="119"/>
    </location>
</feature>
<dbReference type="AlphaFoldDB" id="A5E182"/>
<name>A5E182_LODEL</name>
<keyword evidence="2" id="KW-0472">Membrane</keyword>
<dbReference type="Pfam" id="PF10104">
    <property type="entry name" value="Brr6_like_C_C"/>
    <property type="match status" value="1"/>
</dbReference>
<dbReference type="GO" id="GO:0031965">
    <property type="term" value="C:nuclear membrane"/>
    <property type="evidence" value="ECO:0007669"/>
    <property type="project" value="InterPro"/>
</dbReference>
<protein>
    <recommendedName>
        <fullName evidence="3">Brl1/Brr6 domain-containing protein</fullName>
    </recommendedName>
</protein>
<dbReference type="KEGG" id="lel:PVL30_002867"/>
<sequence length="501" mass="58075">MINRLRRLSDLENEQFLLSLTLEDRESKDKLGADEMKNMHYSYRNHFSKEGNCDEKEYQYINNYDDDDDDDDAMDIDDPNEYMVMHESDSNSSSDTTKKEKDETSMNNLTSEPRRSESHVLSVLSPTMLGARLAVQKPLMLMPPPSPSSPSSPLLPSRQSLQTQSLPYTGHTTGAPDLLKMRRKSSVDFEFDTSSFTPVNQYPKKVNSYNLKLENPSPDLFLANQLNNGDQNIHKGQFAIHHHHYYPPIQQNNPQYQQDHERERAREQNLRDMSLILRSKKSDLDKVDTHYKNQIQAIDDDRQSSLKQNGYNSQYIEDYALVSLPPPWKAGITPIEKVPYILSSYLQFAINFVLSLYVVYLIYYICSSIKSDVNHRIYEQRLQLASDISVCRQQYYENNCDDPSYLSLPLMRKKCEKFRKCMEQNPSSIGNLSLINAQIVGMVLNSLIEPLSFKFFIFILWCGVVIFGCNFVFGYVRAKTYYGDSTVATNPERWKWNENTT</sequence>
<dbReference type="EMBL" id="CH981527">
    <property type="protein sequence ID" value="EDK45190.1"/>
    <property type="molecule type" value="Genomic_DNA"/>
</dbReference>
<feature type="transmembrane region" description="Helical" evidence="2">
    <location>
        <begin position="345"/>
        <end position="366"/>
    </location>
</feature>
<evidence type="ECO:0000313" key="5">
    <source>
        <dbReference type="Proteomes" id="UP000001996"/>
    </source>
</evidence>
<dbReference type="eggNOG" id="KOG4503">
    <property type="taxonomic scope" value="Eukaryota"/>
</dbReference>
<keyword evidence="2" id="KW-1133">Transmembrane helix</keyword>
<reference evidence="4 5" key="1">
    <citation type="journal article" date="2009" name="Nature">
        <title>Evolution of pathogenicity and sexual reproduction in eight Candida genomes.</title>
        <authorList>
            <person name="Butler G."/>
            <person name="Rasmussen M.D."/>
            <person name="Lin M.F."/>
            <person name="Santos M.A."/>
            <person name="Sakthikumar S."/>
            <person name="Munro C.A."/>
            <person name="Rheinbay E."/>
            <person name="Grabherr M."/>
            <person name="Forche A."/>
            <person name="Reedy J.L."/>
            <person name="Agrafioti I."/>
            <person name="Arnaud M.B."/>
            <person name="Bates S."/>
            <person name="Brown A.J."/>
            <person name="Brunke S."/>
            <person name="Costanzo M.C."/>
            <person name="Fitzpatrick D.A."/>
            <person name="de Groot P.W."/>
            <person name="Harris D."/>
            <person name="Hoyer L.L."/>
            <person name="Hube B."/>
            <person name="Klis F.M."/>
            <person name="Kodira C."/>
            <person name="Lennard N."/>
            <person name="Logue M.E."/>
            <person name="Martin R."/>
            <person name="Neiman A.M."/>
            <person name="Nikolaou E."/>
            <person name="Quail M.A."/>
            <person name="Quinn J."/>
            <person name="Santos M.C."/>
            <person name="Schmitzberger F.F."/>
            <person name="Sherlock G."/>
            <person name="Shah P."/>
            <person name="Silverstein K.A."/>
            <person name="Skrzypek M.S."/>
            <person name="Soll D."/>
            <person name="Staggs R."/>
            <person name="Stansfield I."/>
            <person name="Stumpf M.P."/>
            <person name="Sudbery P.E."/>
            <person name="Srikantha T."/>
            <person name="Zeng Q."/>
            <person name="Berman J."/>
            <person name="Berriman M."/>
            <person name="Heitman J."/>
            <person name="Gow N.A."/>
            <person name="Lorenz M.C."/>
            <person name="Birren B.W."/>
            <person name="Kellis M."/>
            <person name="Cuomo C.A."/>
        </authorList>
    </citation>
    <scope>NUCLEOTIDE SEQUENCE [LARGE SCALE GENOMIC DNA]</scope>
    <source>
        <strain evidence="5">ATCC 11503 / BCRC 21390 / CBS 2605 / JCM 1781 / NBRC 1676 / NRRL YB-4239</strain>
    </source>
</reference>
<evidence type="ECO:0000313" key="4">
    <source>
        <dbReference type="EMBL" id="EDK45190.1"/>
    </source>
</evidence>
<feature type="compositionally biased region" description="Low complexity" evidence="1">
    <location>
        <begin position="151"/>
        <end position="167"/>
    </location>
</feature>
<evidence type="ECO:0000259" key="3">
    <source>
        <dbReference type="SMART" id="SM01042"/>
    </source>
</evidence>
<dbReference type="OMA" id="ETHSSMT"/>
<dbReference type="SMART" id="SM01042">
    <property type="entry name" value="Brr6_like_C_C"/>
    <property type="match status" value="1"/>
</dbReference>
<proteinExistence type="predicted"/>
<dbReference type="GO" id="GO:0006998">
    <property type="term" value="P:nuclear envelope organization"/>
    <property type="evidence" value="ECO:0007669"/>
    <property type="project" value="InterPro"/>
</dbReference>
<dbReference type="InParanoid" id="A5E182"/>